<dbReference type="SUPFAM" id="SSF103473">
    <property type="entry name" value="MFS general substrate transporter"/>
    <property type="match status" value="1"/>
</dbReference>
<dbReference type="PANTHER" id="PTHR23507:SF39">
    <property type="entry name" value="GH23453P-RELATED"/>
    <property type="match status" value="1"/>
</dbReference>
<sequence length="280" mass="32046">MEPLILLIMIADGMTCNVFTEMILYQTCRHTLVINKTKCDIFHTNTSSNDAQLLQEIVQPQTSYIIMTKSLFENIFPTLLTLFVGPWSDKHGRKPFLVLGCFVPTCKYTILSILSCFDVNPWMFLLSSIPSAFLDCGLVLATNCYVSDITEPDKRATRLTYLQLSAKIGLVIGLLIGPMIFEKIGYMFLFIIATILTSLALFYTIVLVPESHRHYCNTNRMCIRHVKCSITFLRYEDLAYVWANLFRSFSWYCTPFNPVSDVSIDPGKRFRQSVFIGNTR</sequence>
<comment type="caution">
    <text evidence="7">The sequence shown here is derived from an EMBL/GenBank/DDBJ whole genome shotgun (WGS) entry which is preliminary data.</text>
</comment>
<dbReference type="InterPro" id="IPR011701">
    <property type="entry name" value="MFS"/>
</dbReference>
<accession>A0AAV7HY81</accession>
<dbReference type="Pfam" id="PF07690">
    <property type="entry name" value="MFS_1"/>
    <property type="match status" value="1"/>
</dbReference>
<dbReference type="EMBL" id="JAHXZJ010001864">
    <property type="protein sequence ID" value="KAH0550159.1"/>
    <property type="molecule type" value="Genomic_DNA"/>
</dbReference>
<keyword evidence="2 5" id="KW-0812">Transmembrane</keyword>
<keyword evidence="8" id="KW-1185">Reference proteome</keyword>
<feature type="transmembrane region" description="Helical" evidence="5">
    <location>
        <begin position="121"/>
        <end position="147"/>
    </location>
</feature>
<dbReference type="PANTHER" id="PTHR23507">
    <property type="entry name" value="ZGC:174356"/>
    <property type="match status" value="1"/>
</dbReference>
<feature type="transmembrane region" description="Helical" evidence="5">
    <location>
        <begin position="159"/>
        <end position="181"/>
    </location>
</feature>
<evidence type="ECO:0000256" key="1">
    <source>
        <dbReference type="ARBA" id="ARBA00004141"/>
    </source>
</evidence>
<feature type="domain" description="Major facilitator superfamily (MFS) profile" evidence="6">
    <location>
        <begin position="6"/>
        <end position="280"/>
    </location>
</feature>
<evidence type="ECO:0000256" key="5">
    <source>
        <dbReference type="SAM" id="Phobius"/>
    </source>
</evidence>
<dbReference type="InterPro" id="IPR020846">
    <property type="entry name" value="MFS_dom"/>
</dbReference>
<dbReference type="AlphaFoldDB" id="A0AAV7HY81"/>
<proteinExistence type="predicted"/>
<protein>
    <recommendedName>
        <fullName evidence="6">Major facilitator superfamily (MFS) profile domain-containing protein</fullName>
    </recommendedName>
</protein>
<gene>
    <name evidence="7" type="ORF">KQX54_017810</name>
</gene>
<dbReference type="InterPro" id="IPR036259">
    <property type="entry name" value="MFS_trans_sf"/>
</dbReference>
<evidence type="ECO:0000259" key="6">
    <source>
        <dbReference type="PROSITE" id="PS50850"/>
    </source>
</evidence>
<dbReference type="GO" id="GO:0016020">
    <property type="term" value="C:membrane"/>
    <property type="evidence" value="ECO:0007669"/>
    <property type="project" value="UniProtKB-SubCell"/>
</dbReference>
<organism evidence="7 8">
    <name type="scientific">Cotesia glomerata</name>
    <name type="common">Lepidopteran parasitic wasp</name>
    <name type="synonym">Apanteles glomeratus</name>
    <dbReference type="NCBI Taxonomy" id="32391"/>
    <lineage>
        <taxon>Eukaryota</taxon>
        <taxon>Metazoa</taxon>
        <taxon>Ecdysozoa</taxon>
        <taxon>Arthropoda</taxon>
        <taxon>Hexapoda</taxon>
        <taxon>Insecta</taxon>
        <taxon>Pterygota</taxon>
        <taxon>Neoptera</taxon>
        <taxon>Endopterygota</taxon>
        <taxon>Hymenoptera</taxon>
        <taxon>Apocrita</taxon>
        <taxon>Ichneumonoidea</taxon>
        <taxon>Braconidae</taxon>
        <taxon>Microgastrinae</taxon>
        <taxon>Cotesia</taxon>
    </lineage>
</organism>
<evidence type="ECO:0000313" key="7">
    <source>
        <dbReference type="EMBL" id="KAH0550159.1"/>
    </source>
</evidence>
<reference evidence="7 8" key="1">
    <citation type="journal article" date="2021" name="J. Hered.">
        <title>A chromosome-level genome assembly of the parasitoid wasp, Cotesia glomerata (Hymenoptera: Braconidae).</title>
        <authorList>
            <person name="Pinto B.J."/>
            <person name="Weis J.J."/>
            <person name="Gamble T."/>
            <person name="Ode P.J."/>
            <person name="Paul R."/>
            <person name="Zaspel J.M."/>
        </authorList>
    </citation>
    <scope>NUCLEOTIDE SEQUENCE [LARGE SCALE GENOMIC DNA]</scope>
    <source>
        <strain evidence="7">CgM1</strain>
    </source>
</reference>
<dbReference type="Proteomes" id="UP000826195">
    <property type="component" value="Unassembled WGS sequence"/>
</dbReference>
<dbReference type="PROSITE" id="PS50850">
    <property type="entry name" value="MFS"/>
    <property type="match status" value="1"/>
</dbReference>
<name>A0AAV7HY81_COTGL</name>
<comment type="subcellular location">
    <subcellularLocation>
        <location evidence="1">Membrane</location>
        <topology evidence="1">Multi-pass membrane protein</topology>
    </subcellularLocation>
</comment>
<evidence type="ECO:0000256" key="2">
    <source>
        <dbReference type="ARBA" id="ARBA00022692"/>
    </source>
</evidence>
<keyword evidence="3 5" id="KW-1133">Transmembrane helix</keyword>
<evidence type="ECO:0000313" key="8">
    <source>
        <dbReference type="Proteomes" id="UP000826195"/>
    </source>
</evidence>
<evidence type="ECO:0000256" key="3">
    <source>
        <dbReference type="ARBA" id="ARBA00022989"/>
    </source>
</evidence>
<dbReference type="Gene3D" id="1.20.1250.20">
    <property type="entry name" value="MFS general substrate transporter like domains"/>
    <property type="match status" value="1"/>
</dbReference>
<dbReference type="GO" id="GO:0022857">
    <property type="term" value="F:transmembrane transporter activity"/>
    <property type="evidence" value="ECO:0007669"/>
    <property type="project" value="InterPro"/>
</dbReference>
<evidence type="ECO:0000256" key="4">
    <source>
        <dbReference type="ARBA" id="ARBA00023136"/>
    </source>
</evidence>
<keyword evidence="4 5" id="KW-0472">Membrane</keyword>
<feature type="transmembrane region" description="Helical" evidence="5">
    <location>
        <begin position="187"/>
        <end position="208"/>
    </location>
</feature>